<keyword evidence="2" id="KW-0808">Transferase</keyword>
<sequence length="191" mass="22228">MIDSAAFVQRLNRTKILPQKISLALMEGLRVNQFDQLEIFLSPGNFATAIYFIQSGYVRGAIDGPAEKMTTWFKQEGDIIIPQGIFNQRTSDEYISAVTKTTVLAIPINNIQRVLKLYPELMEFFFLLFAESINEGQYREKLLRFPKAKERYDFMCEHEDYVLKRIPQSLIASYLNVTRETFSRLYKGLPY</sequence>
<evidence type="ECO:0000313" key="3">
    <source>
        <dbReference type="Proteomes" id="UP000199705"/>
    </source>
</evidence>
<keyword evidence="2" id="KW-0418">Kinase</keyword>
<dbReference type="EMBL" id="FNCG01000008">
    <property type="protein sequence ID" value="SDH29743.1"/>
    <property type="molecule type" value="Genomic_DNA"/>
</dbReference>
<feature type="domain" description="Cyclic nucleotide-binding" evidence="1">
    <location>
        <begin position="25"/>
        <end position="132"/>
    </location>
</feature>
<gene>
    <name evidence="2" type="ORF">SAMN05192573_108155</name>
</gene>
<dbReference type="InterPro" id="IPR018490">
    <property type="entry name" value="cNMP-bd_dom_sf"/>
</dbReference>
<accession>A0A1G8B9N6</accession>
<dbReference type="Gene3D" id="2.60.120.10">
    <property type="entry name" value="Jelly Rolls"/>
    <property type="match status" value="1"/>
</dbReference>
<dbReference type="AlphaFoldDB" id="A0A1G8B9N6"/>
<dbReference type="PROSITE" id="PS50042">
    <property type="entry name" value="CNMP_BINDING_3"/>
    <property type="match status" value="1"/>
</dbReference>
<reference evidence="3" key="1">
    <citation type="submission" date="2016-10" db="EMBL/GenBank/DDBJ databases">
        <authorList>
            <person name="Varghese N."/>
            <person name="Submissions S."/>
        </authorList>
    </citation>
    <scope>NUCLEOTIDE SEQUENCE [LARGE SCALE GENOMIC DNA]</scope>
    <source>
        <strain evidence="3">Gh-67</strain>
    </source>
</reference>
<dbReference type="InterPro" id="IPR014710">
    <property type="entry name" value="RmlC-like_jellyroll"/>
</dbReference>
<dbReference type="InterPro" id="IPR000595">
    <property type="entry name" value="cNMP-bd_dom"/>
</dbReference>
<keyword evidence="3" id="KW-1185">Reference proteome</keyword>
<name>A0A1G8B9N6_9SPHI</name>
<dbReference type="CDD" id="cd00038">
    <property type="entry name" value="CAP_ED"/>
    <property type="match status" value="1"/>
</dbReference>
<dbReference type="SUPFAM" id="SSF51206">
    <property type="entry name" value="cAMP-binding domain-like"/>
    <property type="match status" value="1"/>
</dbReference>
<protein>
    <submittedName>
        <fullName evidence="2">cAMP-binding domain of CRP or a regulatory subunit of cAMP-dependent protein kinases</fullName>
    </submittedName>
</protein>
<dbReference type="Proteomes" id="UP000199705">
    <property type="component" value="Unassembled WGS sequence"/>
</dbReference>
<proteinExistence type="predicted"/>
<organism evidence="2 3">
    <name type="scientific">Mucilaginibacter gossypii</name>
    <dbReference type="NCBI Taxonomy" id="551996"/>
    <lineage>
        <taxon>Bacteria</taxon>
        <taxon>Pseudomonadati</taxon>
        <taxon>Bacteroidota</taxon>
        <taxon>Sphingobacteriia</taxon>
        <taxon>Sphingobacteriales</taxon>
        <taxon>Sphingobacteriaceae</taxon>
        <taxon>Mucilaginibacter</taxon>
    </lineage>
</organism>
<dbReference type="STRING" id="551996.SAMN05192573_108155"/>
<dbReference type="RefSeq" id="WP_091169484.1">
    <property type="nucleotide sequence ID" value="NZ_FNCG01000008.1"/>
</dbReference>
<evidence type="ECO:0000313" key="2">
    <source>
        <dbReference type="EMBL" id="SDH29743.1"/>
    </source>
</evidence>
<evidence type="ECO:0000259" key="1">
    <source>
        <dbReference type="PROSITE" id="PS50042"/>
    </source>
</evidence>
<dbReference type="GO" id="GO:0016301">
    <property type="term" value="F:kinase activity"/>
    <property type="evidence" value="ECO:0007669"/>
    <property type="project" value="UniProtKB-KW"/>
</dbReference>